<feature type="compositionally biased region" description="Basic and acidic residues" evidence="1">
    <location>
        <begin position="66"/>
        <end position="91"/>
    </location>
</feature>
<proteinExistence type="predicted"/>
<reference evidence="2 3" key="1">
    <citation type="journal article" date="2018" name="Nat. Ecol. Evol.">
        <title>Shark genomes provide insights into elasmobranch evolution and the origin of vertebrates.</title>
        <authorList>
            <person name="Hara Y"/>
            <person name="Yamaguchi K"/>
            <person name="Onimaru K"/>
            <person name="Kadota M"/>
            <person name="Koyanagi M"/>
            <person name="Keeley SD"/>
            <person name="Tatsumi K"/>
            <person name="Tanaka K"/>
            <person name="Motone F"/>
            <person name="Kageyama Y"/>
            <person name="Nozu R"/>
            <person name="Adachi N"/>
            <person name="Nishimura O"/>
            <person name="Nakagawa R"/>
            <person name="Tanegashima C"/>
            <person name="Kiyatake I"/>
            <person name="Matsumoto R"/>
            <person name="Murakumo K"/>
            <person name="Nishida K"/>
            <person name="Terakita A"/>
            <person name="Kuratani S"/>
            <person name="Sato K"/>
            <person name="Hyodo S Kuraku.S."/>
        </authorList>
    </citation>
    <scope>NUCLEOTIDE SEQUENCE [LARGE SCALE GENOMIC DNA]</scope>
</reference>
<keyword evidence="3" id="KW-1185">Reference proteome</keyword>
<comment type="caution">
    <text evidence="2">The sequence shown here is derived from an EMBL/GenBank/DDBJ whole genome shotgun (WGS) entry which is preliminary data.</text>
</comment>
<dbReference type="SUPFAM" id="SSF50985">
    <property type="entry name" value="RCC1/BLIP-II"/>
    <property type="match status" value="1"/>
</dbReference>
<feature type="region of interest" description="Disordered" evidence="1">
    <location>
        <begin position="51"/>
        <end position="91"/>
    </location>
</feature>
<protein>
    <submittedName>
        <fullName evidence="2">Uncharacterized protein</fullName>
    </submittedName>
</protein>
<sequence>MWGRNCHVIDANRPASHKFWSPQKIDLGIQDIHSVSCGYWHATALTGYPTERHHGNKESGFSETGESFKGDNHYPKLMESSQEEKRDGIRATELKNTEEYLENLQSAIQPGKEGSCQDMVKKYTVPKVLQIHPCPSFPVVHFTQRLVEVSNTQEPNPECNP</sequence>
<evidence type="ECO:0000256" key="1">
    <source>
        <dbReference type="SAM" id="MobiDB-lite"/>
    </source>
</evidence>
<evidence type="ECO:0000313" key="2">
    <source>
        <dbReference type="EMBL" id="GCB60795.1"/>
    </source>
</evidence>
<dbReference type="AlphaFoldDB" id="A0A401NIW1"/>
<dbReference type="OrthoDB" id="8956006at2759"/>
<organism evidence="2 3">
    <name type="scientific">Scyliorhinus torazame</name>
    <name type="common">Cloudy catshark</name>
    <name type="synonym">Catulus torazame</name>
    <dbReference type="NCBI Taxonomy" id="75743"/>
    <lineage>
        <taxon>Eukaryota</taxon>
        <taxon>Metazoa</taxon>
        <taxon>Chordata</taxon>
        <taxon>Craniata</taxon>
        <taxon>Vertebrata</taxon>
        <taxon>Chondrichthyes</taxon>
        <taxon>Elasmobranchii</taxon>
        <taxon>Galeomorphii</taxon>
        <taxon>Galeoidea</taxon>
        <taxon>Carcharhiniformes</taxon>
        <taxon>Scyliorhinidae</taxon>
        <taxon>Scyliorhinus</taxon>
    </lineage>
</organism>
<dbReference type="Proteomes" id="UP000288216">
    <property type="component" value="Unassembled WGS sequence"/>
</dbReference>
<name>A0A401NIW1_SCYTO</name>
<evidence type="ECO:0000313" key="3">
    <source>
        <dbReference type="Proteomes" id="UP000288216"/>
    </source>
</evidence>
<dbReference type="InterPro" id="IPR009091">
    <property type="entry name" value="RCC1/BLIP-II"/>
</dbReference>
<gene>
    <name evidence="2" type="ORF">scyTo_0006934</name>
</gene>
<dbReference type="EMBL" id="BFAA01002425">
    <property type="protein sequence ID" value="GCB60795.1"/>
    <property type="molecule type" value="Genomic_DNA"/>
</dbReference>
<accession>A0A401NIW1</accession>